<organism evidence="2 3">
    <name type="scientific">Candidatus Daviesbacteria bacterium GW2011_GWA2_38_24</name>
    <dbReference type="NCBI Taxonomy" id="1618422"/>
    <lineage>
        <taxon>Bacteria</taxon>
        <taxon>Candidatus Daviesiibacteriota</taxon>
    </lineage>
</organism>
<keyword evidence="2" id="KW-0418">Kinase</keyword>
<dbReference type="SUPFAM" id="SSF46785">
    <property type="entry name" value="Winged helix' DNA-binding domain"/>
    <property type="match status" value="1"/>
</dbReference>
<comment type="caution">
    <text evidence="2">The sequence shown here is derived from an EMBL/GenBank/DDBJ whole genome shotgun (WGS) entry which is preliminary data.</text>
</comment>
<feature type="domain" description="HTH crp-type" evidence="1">
    <location>
        <begin position="123"/>
        <end position="189"/>
    </location>
</feature>
<dbReference type="AlphaFoldDB" id="A0A0G0LX85"/>
<dbReference type="InterPro" id="IPR014710">
    <property type="entry name" value="RmlC-like_jellyroll"/>
</dbReference>
<sequence length="200" mass="22255">MAIAEIPTSITIKTTGQSLFKRPQEKFHLPGEAKFGILTTGLVLEVNRVSGTASIIGAPYIVGENAFYEDPNGKCFKTLTPSHVDIYHVDLLYNSSNLMTRVMQLAAKRSRDSIEKAADMFNLSAKRRFAKLLAQISEEFGCSELPVTQQELSQVIGTSREAMTKASDELRRMGLLSFRKGWITVKPKATERLWAIANRS</sequence>
<dbReference type="EMBL" id="LBUP01000007">
    <property type="protein sequence ID" value="KKQ66029.1"/>
    <property type="molecule type" value="Genomic_DNA"/>
</dbReference>
<dbReference type="PROSITE" id="PS51063">
    <property type="entry name" value="HTH_CRP_2"/>
    <property type="match status" value="1"/>
</dbReference>
<dbReference type="GO" id="GO:0006355">
    <property type="term" value="P:regulation of DNA-templated transcription"/>
    <property type="evidence" value="ECO:0007669"/>
    <property type="project" value="InterPro"/>
</dbReference>
<dbReference type="InterPro" id="IPR036390">
    <property type="entry name" value="WH_DNA-bd_sf"/>
</dbReference>
<evidence type="ECO:0000313" key="3">
    <source>
        <dbReference type="Proteomes" id="UP000034235"/>
    </source>
</evidence>
<dbReference type="GO" id="GO:0016301">
    <property type="term" value="F:kinase activity"/>
    <property type="evidence" value="ECO:0007669"/>
    <property type="project" value="UniProtKB-KW"/>
</dbReference>
<dbReference type="InterPro" id="IPR012318">
    <property type="entry name" value="HTH_CRP"/>
</dbReference>
<dbReference type="Gene3D" id="2.60.120.10">
    <property type="entry name" value="Jelly Rolls"/>
    <property type="match status" value="1"/>
</dbReference>
<dbReference type="Proteomes" id="UP000034235">
    <property type="component" value="Unassembled WGS sequence"/>
</dbReference>
<dbReference type="GO" id="GO:0003677">
    <property type="term" value="F:DNA binding"/>
    <property type="evidence" value="ECO:0007669"/>
    <property type="project" value="InterPro"/>
</dbReference>
<accession>A0A0G0LX85</accession>
<gene>
    <name evidence="2" type="ORF">US86_C0007G0074</name>
</gene>
<dbReference type="Pfam" id="PF13545">
    <property type="entry name" value="HTH_Crp_2"/>
    <property type="match status" value="1"/>
</dbReference>
<name>A0A0G0LX85_9BACT</name>
<reference evidence="2 3" key="1">
    <citation type="journal article" date="2015" name="Nature">
        <title>rRNA introns, odd ribosomes, and small enigmatic genomes across a large radiation of phyla.</title>
        <authorList>
            <person name="Brown C.T."/>
            <person name="Hug L.A."/>
            <person name="Thomas B.C."/>
            <person name="Sharon I."/>
            <person name="Castelle C.J."/>
            <person name="Singh A."/>
            <person name="Wilkins M.J."/>
            <person name="Williams K.H."/>
            <person name="Banfield J.F."/>
        </authorList>
    </citation>
    <scope>NUCLEOTIDE SEQUENCE [LARGE SCALE GENOMIC DNA]</scope>
</reference>
<evidence type="ECO:0000259" key="1">
    <source>
        <dbReference type="PROSITE" id="PS51063"/>
    </source>
</evidence>
<keyword evidence="2" id="KW-0808">Transferase</keyword>
<proteinExistence type="predicted"/>
<protein>
    <submittedName>
        <fullName evidence="2">cAMP-binding protein-catabolite gene activator and regulatory subunit of cAMP-dependent protein kinase</fullName>
    </submittedName>
</protein>
<evidence type="ECO:0000313" key="2">
    <source>
        <dbReference type="EMBL" id="KKQ66029.1"/>
    </source>
</evidence>